<accession>A0A0L6JV25</accession>
<dbReference type="Pfam" id="PF00005">
    <property type="entry name" value="ABC_tran"/>
    <property type="match status" value="1"/>
</dbReference>
<dbReference type="SMART" id="SM00382">
    <property type="entry name" value="AAA"/>
    <property type="match status" value="1"/>
</dbReference>
<keyword evidence="6" id="KW-0378">Hydrolase</keyword>
<keyword evidence="3" id="KW-0547">Nucleotide-binding</keyword>
<name>A0A0L6JV25_9FIRM</name>
<dbReference type="PANTHER" id="PTHR43335">
    <property type="entry name" value="ABC TRANSPORTER, ATP-BINDING PROTEIN"/>
    <property type="match status" value="1"/>
</dbReference>
<dbReference type="InterPro" id="IPR003439">
    <property type="entry name" value="ABC_transporter-like_ATP-bd"/>
</dbReference>
<dbReference type="GO" id="GO:0005524">
    <property type="term" value="F:ATP binding"/>
    <property type="evidence" value="ECO:0007669"/>
    <property type="project" value="UniProtKB-KW"/>
</dbReference>
<evidence type="ECO:0000313" key="7">
    <source>
        <dbReference type="Proteomes" id="UP000036923"/>
    </source>
</evidence>
<keyword evidence="2" id="KW-0813">Transport</keyword>
<comment type="caution">
    <text evidence="6">The sequence shown here is derived from an EMBL/GenBank/DDBJ whole genome shotgun (WGS) entry which is preliminary data.</text>
</comment>
<reference evidence="7" key="1">
    <citation type="submission" date="2015-07" db="EMBL/GenBank/DDBJ databases">
        <title>Near-Complete Genome Sequence of the Cellulolytic Bacterium Bacteroides (Pseudobacteroides) cellulosolvens ATCC 35603.</title>
        <authorList>
            <person name="Dassa B."/>
            <person name="Utturkar S.M."/>
            <person name="Klingeman D.M."/>
            <person name="Hurt R.A."/>
            <person name="Keller M."/>
            <person name="Xu J."/>
            <person name="Reddy Y.H.K."/>
            <person name="Borovok I."/>
            <person name="Grinberg I.R."/>
            <person name="Lamed R."/>
            <person name="Zhivin O."/>
            <person name="Bayer E.A."/>
            <person name="Brown S.D."/>
        </authorList>
    </citation>
    <scope>NUCLEOTIDE SEQUENCE [LARGE SCALE GENOMIC DNA]</scope>
    <source>
        <strain evidence="7">DSM 2933</strain>
    </source>
</reference>
<dbReference type="STRING" id="398512.Bccel_4858"/>
<evidence type="ECO:0000259" key="5">
    <source>
        <dbReference type="PROSITE" id="PS50893"/>
    </source>
</evidence>
<evidence type="ECO:0000256" key="3">
    <source>
        <dbReference type="ARBA" id="ARBA00022741"/>
    </source>
</evidence>
<gene>
    <name evidence="6" type="ORF">Bccel_4858</name>
</gene>
<evidence type="ECO:0000256" key="1">
    <source>
        <dbReference type="ARBA" id="ARBA00005417"/>
    </source>
</evidence>
<dbReference type="InterPro" id="IPR027417">
    <property type="entry name" value="P-loop_NTPase"/>
</dbReference>
<dbReference type="PROSITE" id="PS50893">
    <property type="entry name" value="ABC_TRANSPORTER_2"/>
    <property type="match status" value="1"/>
</dbReference>
<dbReference type="AlphaFoldDB" id="A0A0L6JV25"/>
<dbReference type="PROSITE" id="PS00211">
    <property type="entry name" value="ABC_TRANSPORTER_1"/>
    <property type="match status" value="1"/>
</dbReference>
<evidence type="ECO:0000256" key="2">
    <source>
        <dbReference type="ARBA" id="ARBA00022448"/>
    </source>
</evidence>
<dbReference type="GO" id="GO:0016887">
    <property type="term" value="F:ATP hydrolysis activity"/>
    <property type="evidence" value="ECO:0007669"/>
    <property type="project" value="InterPro"/>
</dbReference>
<sequence>MEVKDLHKKYRNGRGIGNINFDIYPGEVVGLLGPNGSGKTTIMKSITGLVRIDKGTVRICGHDLSENFEKAIRGVGCLIETPSVIGNMSCYDNLKLISRFYNDIDPERIDVVLQITGLEKYRKDKVRNFSLGMKQRLAIAMAIYQNPKLVILDEPANGLDIEGSKELRRIISELSKEFMISFLISSHLIHEIEMLCDKILIIKDGSIVDTCIVQDVKDIGVSLEDYFIDRVNGANKKSIDSI</sequence>
<dbReference type="SUPFAM" id="SSF52540">
    <property type="entry name" value="P-loop containing nucleoside triphosphate hydrolases"/>
    <property type="match status" value="1"/>
</dbReference>
<dbReference type="Gene3D" id="3.40.50.300">
    <property type="entry name" value="P-loop containing nucleotide triphosphate hydrolases"/>
    <property type="match status" value="1"/>
</dbReference>
<dbReference type="InterPro" id="IPR017871">
    <property type="entry name" value="ABC_transporter-like_CS"/>
</dbReference>
<comment type="similarity">
    <text evidence="1">Belongs to the ABC transporter superfamily.</text>
</comment>
<proteinExistence type="inferred from homology"/>
<protein>
    <submittedName>
        <fullName evidence="6">Sulfate-transporting ATPase</fullName>
        <ecNumber evidence="6">3.6.3.25</ecNumber>
    </submittedName>
</protein>
<evidence type="ECO:0000256" key="4">
    <source>
        <dbReference type="ARBA" id="ARBA00022840"/>
    </source>
</evidence>
<dbReference type="Proteomes" id="UP000036923">
    <property type="component" value="Unassembled WGS sequence"/>
</dbReference>
<keyword evidence="4" id="KW-0067">ATP-binding</keyword>
<dbReference type="PANTHER" id="PTHR43335:SF4">
    <property type="entry name" value="ABC TRANSPORTER, ATP-BINDING PROTEIN"/>
    <property type="match status" value="1"/>
</dbReference>
<dbReference type="PATRIC" id="fig|398512.5.peg.5094"/>
<feature type="domain" description="ABC transporter" evidence="5">
    <location>
        <begin position="1"/>
        <end position="229"/>
    </location>
</feature>
<dbReference type="eggNOG" id="COG1131">
    <property type="taxonomic scope" value="Bacteria"/>
</dbReference>
<dbReference type="EMBL" id="LGTC01000001">
    <property type="protein sequence ID" value="KNY29584.1"/>
    <property type="molecule type" value="Genomic_DNA"/>
</dbReference>
<organism evidence="6 7">
    <name type="scientific">Pseudobacteroides cellulosolvens ATCC 35603 = DSM 2933</name>
    <dbReference type="NCBI Taxonomy" id="398512"/>
    <lineage>
        <taxon>Bacteria</taxon>
        <taxon>Bacillati</taxon>
        <taxon>Bacillota</taxon>
        <taxon>Clostridia</taxon>
        <taxon>Eubacteriales</taxon>
        <taxon>Oscillospiraceae</taxon>
        <taxon>Pseudobacteroides</taxon>
    </lineage>
</organism>
<dbReference type="InterPro" id="IPR003593">
    <property type="entry name" value="AAA+_ATPase"/>
</dbReference>
<keyword evidence="7" id="KW-1185">Reference proteome</keyword>
<dbReference type="EC" id="3.6.3.25" evidence="6"/>
<evidence type="ECO:0000313" key="6">
    <source>
        <dbReference type="EMBL" id="KNY29584.1"/>
    </source>
</evidence>